<dbReference type="AlphaFoldDB" id="A0A1I5Z5H8"/>
<evidence type="ECO:0000313" key="3">
    <source>
        <dbReference type="Proteomes" id="UP000243106"/>
    </source>
</evidence>
<evidence type="ECO:0000256" key="1">
    <source>
        <dbReference type="SAM" id="Phobius"/>
    </source>
</evidence>
<evidence type="ECO:0000313" key="2">
    <source>
        <dbReference type="EMBL" id="SFQ51700.1"/>
    </source>
</evidence>
<feature type="transmembrane region" description="Helical" evidence="1">
    <location>
        <begin position="90"/>
        <end position="112"/>
    </location>
</feature>
<keyword evidence="3" id="KW-1185">Reference proteome</keyword>
<proteinExistence type="predicted"/>
<keyword evidence="1" id="KW-1133">Transmembrane helix</keyword>
<keyword evidence="1" id="KW-0812">Transmembrane</keyword>
<feature type="transmembrane region" description="Helical" evidence="1">
    <location>
        <begin position="243"/>
        <end position="265"/>
    </location>
</feature>
<reference evidence="3" key="1">
    <citation type="submission" date="2016-10" db="EMBL/GenBank/DDBJ databases">
        <authorList>
            <person name="Varghese N."/>
            <person name="Submissions S."/>
        </authorList>
    </citation>
    <scope>NUCLEOTIDE SEQUENCE [LARGE SCALE GENOMIC DNA]</scope>
    <source>
        <strain evidence="3">JCM 10271</strain>
    </source>
</reference>
<accession>A0A1I5Z5H8</accession>
<protein>
    <recommendedName>
        <fullName evidence="4">Tripartite ATP-independent transporter, DctQ component</fullName>
    </recommendedName>
</protein>
<name>A0A1I5Z5H8_9RHOB</name>
<dbReference type="STRING" id="93684.SAMN05421853_1082"/>
<gene>
    <name evidence="2" type="ORF">SAMN05421853_1082</name>
</gene>
<dbReference type="Proteomes" id="UP000243106">
    <property type="component" value="Unassembled WGS sequence"/>
</dbReference>
<feature type="transmembrane region" description="Helical" evidence="1">
    <location>
        <begin position="41"/>
        <end position="69"/>
    </location>
</feature>
<feature type="transmembrane region" description="Helical" evidence="1">
    <location>
        <begin position="5"/>
        <end position="29"/>
    </location>
</feature>
<feature type="transmembrane region" description="Helical" evidence="1">
    <location>
        <begin position="132"/>
        <end position="154"/>
    </location>
</feature>
<dbReference type="RefSeq" id="WP_175497542.1">
    <property type="nucleotide sequence ID" value="NZ_FOXV01000008.1"/>
</dbReference>
<keyword evidence="1" id="KW-0472">Membrane</keyword>
<feature type="transmembrane region" description="Helical" evidence="1">
    <location>
        <begin position="175"/>
        <end position="198"/>
    </location>
</feature>
<organism evidence="2 3">
    <name type="scientific">Roseivivax halotolerans</name>
    <dbReference type="NCBI Taxonomy" id="93684"/>
    <lineage>
        <taxon>Bacteria</taxon>
        <taxon>Pseudomonadati</taxon>
        <taxon>Pseudomonadota</taxon>
        <taxon>Alphaproteobacteria</taxon>
        <taxon>Rhodobacterales</taxon>
        <taxon>Roseobacteraceae</taxon>
        <taxon>Roseivivax</taxon>
    </lineage>
</organism>
<sequence>MIEFVLWFVTNIVLAPYNLLLAIANPAAWLNWSNPEAVMRFIYYGASVELFFVVFTAFVVVTLMGMFWRRSILWAGVRILEGIANAVGRTAAWAGLLMVLVQVMIVFLQRIFRVAEIQLGPLGTTLAMDLSWWAEGLKFYNALVVTLCVSWTFVQGGHVRVDLFYSKVKFRTKRVIDMFGAIFFMMPAIGLTYLYAWFFMWRHLMTPAVTSTSDLDRMLMQSRIFRWNVETIGFSPNGFNAYFLFKVLIVVFCVMVLMQAVAVFWRAYCEFVEGPESEDKYLDRDVTGSAAQDIEHAAHSGYS</sequence>
<evidence type="ECO:0008006" key="4">
    <source>
        <dbReference type="Google" id="ProtNLM"/>
    </source>
</evidence>
<dbReference type="EMBL" id="FOXV01000008">
    <property type="protein sequence ID" value="SFQ51700.1"/>
    <property type="molecule type" value="Genomic_DNA"/>
</dbReference>